<evidence type="ECO:0000256" key="4">
    <source>
        <dbReference type="ARBA" id="ARBA00022723"/>
    </source>
</evidence>
<evidence type="ECO:0000256" key="2">
    <source>
        <dbReference type="ARBA" id="ARBA00022485"/>
    </source>
</evidence>
<keyword evidence="3" id="KW-0949">S-adenosyl-L-methionine</keyword>
<reference evidence="7" key="1">
    <citation type="submission" date="2021-02" db="EMBL/GenBank/DDBJ databases">
        <title>Infant gut strain persistence is associated with maternal origin, phylogeny, and functional potential including surface adhesion and iron acquisition.</title>
        <authorList>
            <person name="Lou Y.C."/>
        </authorList>
    </citation>
    <scope>NUCLEOTIDE SEQUENCE</scope>
    <source>
        <strain evidence="7">L2_039_000G1_dasL2_039_000G1_maxbin2.maxbin.077</strain>
    </source>
</reference>
<dbReference type="SFLD" id="SFLDS00029">
    <property type="entry name" value="Radical_SAM"/>
    <property type="match status" value="1"/>
</dbReference>
<dbReference type="InterPro" id="IPR058240">
    <property type="entry name" value="rSAM_sf"/>
</dbReference>
<keyword evidence="4" id="KW-0479">Metal-binding</keyword>
<dbReference type="PROSITE" id="PS51918">
    <property type="entry name" value="RADICAL_SAM"/>
    <property type="match status" value="1"/>
</dbReference>
<evidence type="ECO:0000256" key="6">
    <source>
        <dbReference type="ARBA" id="ARBA00023014"/>
    </source>
</evidence>
<dbReference type="Pfam" id="PF04055">
    <property type="entry name" value="Radical_SAM"/>
    <property type="match status" value="1"/>
</dbReference>
<sequence>MYTVPSYVTYRTEEDAIYITSELYRNTVRLTDHGLQKEFINLTRCGGCAELNTPLTRYLHEQELLVTEEELDHALHQVRSLLDNIFMVTLMPTEGCNFRCPYCYEDHHAVSMTRDTLDRIEEYITAQAPRYKQVILAWFGGEPTLCKDTVLEVSNIVQNLQKQYGFHYAANMTTNGYLLNDKLFRQFYQAGITSYQITIDGWNHDKTRPHVSGKGTLQTIINNLASLSKLPPAEYSFHITLRHNILADDEDYSWYDYLYRLFGHDKRFAVLVRAVGDWGGEGVHSLSILHQDTKDVLVAKHVAYLDKIGMSCHNHRNGALAQVCYASYPHSMVFRANGKIGKCTVALDHPQNQLGWVDPEKGIVIDPEVNCRWSFSDLKPECRSCRNVLRCMNMQCKKSEIIDGKTVCLYRKSECV</sequence>
<dbReference type="Gene3D" id="3.20.20.70">
    <property type="entry name" value="Aldolase class I"/>
    <property type="match status" value="1"/>
</dbReference>
<dbReference type="AlphaFoldDB" id="A0A174CXS0"/>
<evidence type="ECO:0000313" key="8">
    <source>
        <dbReference type="Proteomes" id="UP000811365"/>
    </source>
</evidence>
<dbReference type="PANTHER" id="PTHR43787">
    <property type="entry name" value="FEMO COFACTOR BIOSYNTHESIS PROTEIN NIFB-RELATED"/>
    <property type="match status" value="1"/>
</dbReference>
<dbReference type="Proteomes" id="UP000811365">
    <property type="component" value="Unassembled WGS sequence"/>
</dbReference>
<comment type="caution">
    <text evidence="7">The sequence shown here is derived from an EMBL/GenBank/DDBJ whole genome shotgun (WGS) entry which is preliminary data.</text>
</comment>
<dbReference type="SUPFAM" id="SSF102114">
    <property type="entry name" value="Radical SAM enzymes"/>
    <property type="match status" value="1"/>
</dbReference>
<dbReference type="InterPro" id="IPR013785">
    <property type="entry name" value="Aldolase_TIM"/>
</dbReference>
<dbReference type="RefSeq" id="WP_055191843.1">
    <property type="nucleotide sequence ID" value="NZ_CP157368.1"/>
</dbReference>
<evidence type="ECO:0000256" key="3">
    <source>
        <dbReference type="ARBA" id="ARBA00022691"/>
    </source>
</evidence>
<evidence type="ECO:0000256" key="5">
    <source>
        <dbReference type="ARBA" id="ARBA00023004"/>
    </source>
</evidence>
<dbReference type="GO" id="GO:0051539">
    <property type="term" value="F:4 iron, 4 sulfur cluster binding"/>
    <property type="evidence" value="ECO:0007669"/>
    <property type="project" value="UniProtKB-KW"/>
</dbReference>
<gene>
    <name evidence="7" type="ORF">KH315_11690</name>
</gene>
<accession>A0A174CXS0</accession>
<proteinExistence type="predicted"/>
<dbReference type="GO" id="GO:0046872">
    <property type="term" value="F:metal ion binding"/>
    <property type="evidence" value="ECO:0007669"/>
    <property type="project" value="UniProtKB-KW"/>
</dbReference>
<dbReference type="OrthoDB" id="9808591at2"/>
<dbReference type="EMBL" id="JAGZYH010000051">
    <property type="protein sequence ID" value="MBS6622806.1"/>
    <property type="molecule type" value="Genomic_DNA"/>
</dbReference>
<keyword evidence="5" id="KW-0408">Iron</keyword>
<organism evidence="7 8">
    <name type="scientific">Faecalibacterium prausnitzii</name>
    <dbReference type="NCBI Taxonomy" id="853"/>
    <lineage>
        <taxon>Bacteria</taxon>
        <taxon>Bacillati</taxon>
        <taxon>Bacillota</taxon>
        <taxon>Clostridia</taxon>
        <taxon>Eubacteriales</taxon>
        <taxon>Oscillospiraceae</taxon>
        <taxon>Faecalibacterium</taxon>
    </lineage>
</organism>
<comment type="cofactor">
    <cofactor evidence="1">
        <name>[4Fe-4S] cluster</name>
        <dbReference type="ChEBI" id="CHEBI:49883"/>
    </cofactor>
</comment>
<protein>
    <submittedName>
        <fullName evidence="7">Radical SAM protein</fullName>
    </submittedName>
</protein>
<evidence type="ECO:0000313" key="7">
    <source>
        <dbReference type="EMBL" id="MBS6622806.1"/>
    </source>
</evidence>
<keyword evidence="2" id="KW-0004">4Fe-4S</keyword>
<dbReference type="InterPro" id="IPR007197">
    <property type="entry name" value="rSAM"/>
</dbReference>
<dbReference type="PANTHER" id="PTHR43787:SF3">
    <property type="entry name" value="ARYLSULFATASE REGULATORY PROTEIN"/>
    <property type="match status" value="1"/>
</dbReference>
<evidence type="ECO:0000256" key="1">
    <source>
        <dbReference type="ARBA" id="ARBA00001966"/>
    </source>
</evidence>
<dbReference type="SFLD" id="SFLDG01067">
    <property type="entry name" value="SPASM/twitch_domain_containing"/>
    <property type="match status" value="1"/>
</dbReference>
<keyword evidence="6" id="KW-0411">Iron-sulfur</keyword>
<dbReference type="GO" id="GO:0003824">
    <property type="term" value="F:catalytic activity"/>
    <property type="evidence" value="ECO:0007669"/>
    <property type="project" value="InterPro"/>
</dbReference>
<name>A0A174CXS0_9FIRM</name>
<dbReference type="CDD" id="cd01335">
    <property type="entry name" value="Radical_SAM"/>
    <property type="match status" value="1"/>
</dbReference>